<dbReference type="eggNOG" id="COG1835">
    <property type="taxonomic scope" value="Bacteria"/>
</dbReference>
<keyword evidence="1" id="KW-0808">Transferase</keyword>
<comment type="caution">
    <text evidence="1">The sequence shown here is derived from an EMBL/GenBank/DDBJ whole genome shotgun (WGS) entry which is preliminary data.</text>
</comment>
<evidence type="ECO:0000313" key="1">
    <source>
        <dbReference type="EMBL" id="EPE96215.1"/>
    </source>
</evidence>
<evidence type="ECO:0000313" key="2">
    <source>
        <dbReference type="Proteomes" id="UP000014411"/>
    </source>
</evidence>
<accession>S3HDT2</accession>
<dbReference type="STRING" id="990285.RGCCGE502_21595"/>
<protein>
    <submittedName>
        <fullName evidence="1">Acyltransferase 3</fullName>
    </submittedName>
</protein>
<sequence>MPAEFIYFANGLKAAALFTSNIQFDKESGYFDIGQPRRHQPHTWRAGLERRHWAGPSSAISGRFNDAARPVRASVTSPVSCWKCKTHSIPEDTPLK</sequence>
<name>S3HDT2_9HYPH</name>
<keyword evidence="2" id="KW-1185">Reference proteome</keyword>
<dbReference type="AlphaFoldDB" id="S3HDT2"/>
<dbReference type="GO" id="GO:0016746">
    <property type="term" value="F:acyltransferase activity"/>
    <property type="evidence" value="ECO:0007669"/>
    <property type="project" value="UniProtKB-KW"/>
</dbReference>
<dbReference type="Proteomes" id="UP000014411">
    <property type="component" value="Unassembled WGS sequence"/>
</dbReference>
<proteinExistence type="predicted"/>
<reference evidence="1 2" key="1">
    <citation type="journal article" date="2012" name="J. Bacteriol.">
        <title>Genome sequence of Rhizobium grahamii CCGE502, a broad-host-range symbiont with low nodulation competitiveness in Phaseolus vulgaris.</title>
        <authorList>
            <person name="Althabegoiti M.J."/>
            <person name="Lozano L."/>
            <person name="Torres-Tejerizo G."/>
            <person name="Ormeno-Orrillo E."/>
            <person name="Rogel M.A."/>
            <person name="Gonzalez V."/>
            <person name="Martinez-Romero E."/>
        </authorList>
    </citation>
    <scope>NUCLEOTIDE SEQUENCE [LARGE SCALE GENOMIC DNA]</scope>
    <source>
        <strain evidence="1 2">CCGE 502</strain>
    </source>
</reference>
<gene>
    <name evidence="1" type="ORF">RGCCGE502_21595</name>
</gene>
<organism evidence="1 2">
    <name type="scientific">Rhizobium grahamii CCGE 502</name>
    <dbReference type="NCBI Taxonomy" id="990285"/>
    <lineage>
        <taxon>Bacteria</taxon>
        <taxon>Pseudomonadati</taxon>
        <taxon>Pseudomonadota</taxon>
        <taxon>Alphaproteobacteria</taxon>
        <taxon>Hyphomicrobiales</taxon>
        <taxon>Rhizobiaceae</taxon>
        <taxon>Rhizobium/Agrobacterium group</taxon>
        <taxon>Rhizobium</taxon>
    </lineage>
</organism>
<keyword evidence="1" id="KW-0012">Acyltransferase</keyword>
<dbReference type="HOGENOM" id="CLU_2357733_0_0_5"/>
<dbReference type="EMBL" id="AEYE02000027">
    <property type="protein sequence ID" value="EPE96215.1"/>
    <property type="molecule type" value="Genomic_DNA"/>
</dbReference>